<dbReference type="InterPro" id="IPR039508">
    <property type="entry name" value="KASH5_EF-hand-like_dom"/>
</dbReference>
<keyword evidence="3" id="KW-0812">Transmembrane</keyword>
<evidence type="ECO:0000313" key="7">
    <source>
        <dbReference type="Proteomes" id="UP000827986"/>
    </source>
</evidence>
<dbReference type="Pfam" id="PF14658">
    <property type="entry name" value="EF-hand_9"/>
    <property type="match status" value="1"/>
</dbReference>
<keyword evidence="3" id="KW-0472">Membrane</keyword>
<feature type="region of interest" description="Disordered" evidence="2">
    <location>
        <begin position="458"/>
        <end position="504"/>
    </location>
</feature>
<accession>A0A9D4B582</accession>
<feature type="domain" description="Protein KASH5 EF-hand-like" evidence="4">
    <location>
        <begin position="75"/>
        <end position="138"/>
    </location>
</feature>
<keyword evidence="7" id="KW-1185">Reference proteome</keyword>
<dbReference type="Pfam" id="PF14662">
    <property type="entry name" value="KASH_CCD"/>
    <property type="match status" value="1"/>
</dbReference>
<evidence type="ECO:0000259" key="4">
    <source>
        <dbReference type="Pfam" id="PF14658"/>
    </source>
</evidence>
<sequence>MASGDMLSPQGDASSWISDEVSCCGETGQPVNMETTSNPAAVAELLVVQSSEESWESASVSSKSRCSEEHVLTCTFEACDLEQTGQVSVFRIIEYLQSVTGQSCEEGRLQLLYKMLDPEERGAAVDLLTFHAVMKNWIANCRQDGGLDSMKERDKFVDNMCLWPSGKRRPVSSAAQLEGYGGDVSSVNSEEAAALISSIEDLEYGNKKLAVQNAKLQRTIEAAEELNSRLTEELSQLQGRLRSMQQALEQAKSVANELEDLKAIAKSLEEEKGKYYSQARQLEKEQLCLSLRVDCLQEENRKLLTERDRVKQKVAGLAAEKADLKAQLCEYETLLSCKDTALTEKTNRVEELTAMLEEYRTVVQELRLETSQLQEQLCQTTEDLAMLPKELPHELKPHVQLPAQPLCVEIEEIQQGRKAEASLPSPLCGMWPGSGAPASAQLLVGMSPADVRAVAEEQDVGAADCTPARLAQPSPAGEAKPLAEQQQRLTPEMPASTEEGRDRRCSAKEELCAHGAEEQLKLATGTSEEHSCLSCVETHVLPWPEGKAAKPICLEAGPADALLSSPAERSPAGGLQQGALVPVQNQLSPVKQKQLHNCWLETLAPWFRSGRIFLLHQPQPQPQLLPSRLLLALLATLLLLPALCYLVLPSCTMATGLGWPHLQLRYLRPPPV</sequence>
<evidence type="ECO:0000256" key="2">
    <source>
        <dbReference type="SAM" id="MobiDB-lite"/>
    </source>
</evidence>
<dbReference type="PANTHER" id="PTHR47300:SF1">
    <property type="entry name" value="PROTEIN KASH5"/>
    <property type="match status" value="1"/>
</dbReference>
<keyword evidence="1" id="KW-0175">Coiled coil</keyword>
<dbReference type="AlphaFoldDB" id="A0A9D4B582"/>
<feature type="domain" description="KASH5-like coiled-coil" evidence="5">
    <location>
        <begin position="191"/>
        <end position="379"/>
    </location>
</feature>
<dbReference type="InterPro" id="IPR028170">
    <property type="entry name" value="KASH5"/>
</dbReference>
<dbReference type="GO" id="GO:0070840">
    <property type="term" value="F:dynein complex binding"/>
    <property type="evidence" value="ECO:0007669"/>
    <property type="project" value="TreeGrafter"/>
</dbReference>
<organism evidence="6 7">
    <name type="scientific">Mauremys mutica</name>
    <name type="common">yellowpond turtle</name>
    <dbReference type="NCBI Taxonomy" id="74926"/>
    <lineage>
        <taxon>Eukaryota</taxon>
        <taxon>Metazoa</taxon>
        <taxon>Chordata</taxon>
        <taxon>Craniata</taxon>
        <taxon>Vertebrata</taxon>
        <taxon>Euteleostomi</taxon>
        <taxon>Archelosauria</taxon>
        <taxon>Testudinata</taxon>
        <taxon>Testudines</taxon>
        <taxon>Cryptodira</taxon>
        <taxon>Durocryptodira</taxon>
        <taxon>Testudinoidea</taxon>
        <taxon>Geoemydidae</taxon>
        <taxon>Geoemydinae</taxon>
        <taxon>Mauremys</taxon>
    </lineage>
</organism>
<evidence type="ECO:0000256" key="3">
    <source>
        <dbReference type="SAM" id="Phobius"/>
    </source>
</evidence>
<dbReference type="GO" id="GO:0051225">
    <property type="term" value="P:spindle assembly"/>
    <property type="evidence" value="ECO:0007669"/>
    <property type="project" value="TreeGrafter"/>
</dbReference>
<feature type="coiled-coil region" evidence="1">
    <location>
        <begin position="206"/>
        <end position="376"/>
    </location>
</feature>
<dbReference type="GO" id="GO:0090619">
    <property type="term" value="C:meiotic spindle pole"/>
    <property type="evidence" value="ECO:0007669"/>
    <property type="project" value="TreeGrafter"/>
</dbReference>
<name>A0A9D4B582_9SAUR</name>
<evidence type="ECO:0000256" key="1">
    <source>
        <dbReference type="SAM" id="Coils"/>
    </source>
</evidence>
<dbReference type="Proteomes" id="UP000827986">
    <property type="component" value="Unassembled WGS sequence"/>
</dbReference>
<dbReference type="GO" id="GO:0000800">
    <property type="term" value="C:lateral element"/>
    <property type="evidence" value="ECO:0007669"/>
    <property type="project" value="TreeGrafter"/>
</dbReference>
<proteinExistence type="predicted"/>
<evidence type="ECO:0000259" key="5">
    <source>
        <dbReference type="Pfam" id="PF14662"/>
    </source>
</evidence>
<dbReference type="GO" id="GO:0000781">
    <property type="term" value="C:chromosome, telomeric region"/>
    <property type="evidence" value="ECO:0007669"/>
    <property type="project" value="TreeGrafter"/>
</dbReference>
<feature type="transmembrane region" description="Helical" evidence="3">
    <location>
        <begin position="629"/>
        <end position="648"/>
    </location>
</feature>
<dbReference type="GO" id="GO:0051653">
    <property type="term" value="P:spindle localization"/>
    <property type="evidence" value="ECO:0007669"/>
    <property type="project" value="TreeGrafter"/>
</dbReference>
<reference evidence="6" key="1">
    <citation type="submission" date="2021-09" db="EMBL/GenBank/DDBJ databases">
        <title>The genome of Mauremys mutica provides insights into the evolution of semi-aquatic lifestyle.</title>
        <authorList>
            <person name="Gong S."/>
            <person name="Gao Y."/>
        </authorList>
    </citation>
    <scope>NUCLEOTIDE SEQUENCE</scope>
    <source>
        <strain evidence="6">MM-2020</strain>
        <tissue evidence="6">Muscle</tissue>
    </source>
</reference>
<dbReference type="GO" id="GO:0090220">
    <property type="term" value="P:chromosome localization to nuclear envelope involved in homologous chromosome segregation"/>
    <property type="evidence" value="ECO:0007669"/>
    <property type="project" value="TreeGrafter"/>
</dbReference>
<evidence type="ECO:0000313" key="6">
    <source>
        <dbReference type="EMBL" id="KAH1180869.1"/>
    </source>
</evidence>
<dbReference type="GO" id="GO:0034397">
    <property type="term" value="P:telomere localization"/>
    <property type="evidence" value="ECO:0007669"/>
    <property type="project" value="InterPro"/>
</dbReference>
<evidence type="ECO:0008006" key="8">
    <source>
        <dbReference type="Google" id="ProtNLM"/>
    </source>
</evidence>
<dbReference type="PANTHER" id="PTHR47300">
    <property type="entry name" value="PROTEIN KASH5"/>
    <property type="match status" value="1"/>
</dbReference>
<dbReference type="GO" id="GO:0034993">
    <property type="term" value="C:meiotic nuclear membrane microtubule tethering complex"/>
    <property type="evidence" value="ECO:0007669"/>
    <property type="project" value="InterPro"/>
</dbReference>
<dbReference type="GO" id="GO:0007015">
    <property type="term" value="P:actin filament organization"/>
    <property type="evidence" value="ECO:0007669"/>
    <property type="project" value="TreeGrafter"/>
</dbReference>
<keyword evidence="3" id="KW-1133">Transmembrane helix</keyword>
<comment type="caution">
    <text evidence="6">The sequence shown here is derived from an EMBL/GenBank/DDBJ whole genome shotgun (WGS) entry which is preliminary data.</text>
</comment>
<gene>
    <name evidence="6" type="ORF">KIL84_001803</name>
</gene>
<dbReference type="GO" id="GO:0007129">
    <property type="term" value="P:homologous chromosome pairing at meiosis"/>
    <property type="evidence" value="ECO:0007669"/>
    <property type="project" value="TreeGrafter"/>
</dbReference>
<dbReference type="EMBL" id="JAHDVG010000469">
    <property type="protein sequence ID" value="KAH1180869.1"/>
    <property type="molecule type" value="Genomic_DNA"/>
</dbReference>
<dbReference type="GO" id="GO:0005640">
    <property type="term" value="C:nuclear outer membrane"/>
    <property type="evidence" value="ECO:0007669"/>
    <property type="project" value="TreeGrafter"/>
</dbReference>
<protein>
    <recommendedName>
        <fullName evidence="8">Protein KASH5</fullName>
    </recommendedName>
</protein>
<dbReference type="InterPro" id="IPR028168">
    <property type="entry name" value="KASH5_CC"/>
</dbReference>